<organism evidence="6 7">
    <name type="scientific">Pandoraea thiooxydans</name>
    <dbReference type="NCBI Taxonomy" id="445709"/>
    <lineage>
        <taxon>Bacteria</taxon>
        <taxon>Pseudomonadati</taxon>
        <taxon>Pseudomonadota</taxon>
        <taxon>Betaproteobacteria</taxon>
        <taxon>Burkholderiales</taxon>
        <taxon>Burkholderiaceae</taxon>
        <taxon>Pandoraea</taxon>
    </lineage>
</organism>
<dbReference type="PATRIC" id="fig|445709.3.peg.3701"/>
<feature type="chain" id="PRO_5002553402" evidence="4">
    <location>
        <begin position="36"/>
        <end position="350"/>
    </location>
</feature>
<comment type="similarity">
    <text evidence="2">Belongs to the bacterial solute-binding protein SsuA/TauA family.</text>
</comment>
<feature type="domain" description="SsuA/THI5-like" evidence="5">
    <location>
        <begin position="59"/>
        <end position="269"/>
    </location>
</feature>
<evidence type="ECO:0000313" key="6">
    <source>
        <dbReference type="EMBL" id="AKJ69739.1"/>
    </source>
</evidence>
<evidence type="ECO:0000313" key="7">
    <source>
        <dbReference type="Proteomes" id="UP000036700"/>
    </source>
</evidence>
<dbReference type="Pfam" id="PF09084">
    <property type="entry name" value="NMT1"/>
    <property type="match status" value="1"/>
</dbReference>
<dbReference type="EMBL" id="CP011568">
    <property type="protein sequence ID" value="AKJ69739.1"/>
    <property type="molecule type" value="Genomic_DNA"/>
</dbReference>
<dbReference type="GO" id="GO:0042597">
    <property type="term" value="C:periplasmic space"/>
    <property type="evidence" value="ECO:0007669"/>
    <property type="project" value="UniProtKB-SubCell"/>
</dbReference>
<gene>
    <name evidence="6" type="ORF">ABW99_17535</name>
</gene>
<evidence type="ECO:0000256" key="4">
    <source>
        <dbReference type="SAM" id="SignalP"/>
    </source>
</evidence>
<evidence type="ECO:0000256" key="2">
    <source>
        <dbReference type="ARBA" id="ARBA00010742"/>
    </source>
</evidence>
<evidence type="ECO:0000256" key="3">
    <source>
        <dbReference type="ARBA" id="ARBA00022729"/>
    </source>
</evidence>
<feature type="signal peptide" evidence="4">
    <location>
        <begin position="1"/>
        <end position="35"/>
    </location>
</feature>
<dbReference type="AlphaFoldDB" id="A0A0G3EUN0"/>
<name>A0A0G3EUN0_9BURK</name>
<evidence type="ECO:0000259" key="5">
    <source>
        <dbReference type="Pfam" id="PF09084"/>
    </source>
</evidence>
<dbReference type="PANTHER" id="PTHR30024:SF47">
    <property type="entry name" value="TAURINE-BINDING PERIPLASMIC PROTEIN"/>
    <property type="match status" value="1"/>
</dbReference>
<keyword evidence="3 4" id="KW-0732">Signal</keyword>
<sequence length="350" mass="36912">MTRSGRPLVRSLVASSILGALLSAGMGAGVGAAQAADAPKISIMVGGINKLIYLPAKLTQQLGYFKDEGLDVELLSQPAGVDAENELLAGAVQGVVGFYDHSIDLQSKGKEVEAIVVFGQVPGEVELVSSSAAAQIKSMADIKGKTLGVTGLGASTNFLTQFLAAKNGVKSSEFSVLPVGAGNTFIAAMQQKRIDAGMTSEPTASRLLSTGQASVLVDMRSLEGTEKALGGAYPASSFYVNRAWAQSHKAEAAKLARAFVRTLQFIHTHTPEQIAEKMPKDYYANNKALYLQALTNSMPMYSPNGKMPVGGPETVLKVMSSFNPNVKGKHIDLSKTYTNEFVDQALHASK</sequence>
<keyword evidence="7" id="KW-1185">Reference proteome</keyword>
<dbReference type="PANTHER" id="PTHR30024">
    <property type="entry name" value="ALIPHATIC SULFONATES-BINDING PROTEIN-RELATED"/>
    <property type="match status" value="1"/>
</dbReference>
<accession>A0A0G3EUN0</accession>
<dbReference type="Proteomes" id="UP000036700">
    <property type="component" value="Chromosome"/>
</dbReference>
<dbReference type="GO" id="GO:0042918">
    <property type="term" value="P:alkanesulfonate transmembrane transport"/>
    <property type="evidence" value="ECO:0007669"/>
    <property type="project" value="TreeGrafter"/>
</dbReference>
<protein>
    <submittedName>
        <fullName evidence="6">Nitrate ABC transporter substrate-binding protein</fullName>
    </submittedName>
</protein>
<dbReference type="OrthoDB" id="9806288at2"/>
<comment type="subcellular location">
    <subcellularLocation>
        <location evidence="1">Periplasm</location>
    </subcellularLocation>
</comment>
<proteinExistence type="inferred from homology"/>
<dbReference type="InterPro" id="IPR015168">
    <property type="entry name" value="SsuA/THI5"/>
</dbReference>
<dbReference type="Gene3D" id="3.40.190.10">
    <property type="entry name" value="Periplasmic binding protein-like II"/>
    <property type="match status" value="2"/>
</dbReference>
<dbReference type="STRING" id="445709.ABW99_17535"/>
<dbReference type="KEGG" id="ptx:ABW99_17535"/>
<evidence type="ECO:0000256" key="1">
    <source>
        <dbReference type="ARBA" id="ARBA00004418"/>
    </source>
</evidence>
<reference evidence="7" key="1">
    <citation type="submission" date="2015-06" db="EMBL/GenBank/DDBJ databases">
        <authorList>
            <person name="Lim Y.L."/>
            <person name="Ee R."/>
            <person name="Yong D."/>
            <person name="How K.Y."/>
            <person name="Yin W.F."/>
            <person name="Chan K.G."/>
        </authorList>
    </citation>
    <scope>NUCLEOTIDE SEQUENCE [LARGE SCALE GENOMIC DNA]</scope>
    <source>
        <strain evidence="7">DSM 25325</strain>
    </source>
</reference>
<dbReference type="SUPFAM" id="SSF53850">
    <property type="entry name" value="Periplasmic binding protein-like II"/>
    <property type="match status" value="1"/>
</dbReference>